<keyword evidence="1" id="KW-0010">Activator</keyword>
<name>A0A369C2G0_9GAMM</name>
<comment type="caution">
    <text evidence="3">The sequence shown here is derived from an EMBL/GenBank/DDBJ whole genome shotgun (WGS) entry which is preliminary data.</text>
</comment>
<organism evidence="3 4">
    <name type="scientific">Thioalbus denitrificans</name>
    <dbReference type="NCBI Taxonomy" id="547122"/>
    <lineage>
        <taxon>Bacteria</taxon>
        <taxon>Pseudomonadati</taxon>
        <taxon>Pseudomonadota</taxon>
        <taxon>Gammaproteobacteria</taxon>
        <taxon>Chromatiales</taxon>
        <taxon>Ectothiorhodospiraceae</taxon>
        <taxon>Thioalbus</taxon>
    </lineage>
</organism>
<dbReference type="SUPFAM" id="SSF117130">
    <property type="entry name" value="CsrA-like"/>
    <property type="match status" value="1"/>
</dbReference>
<evidence type="ECO:0000256" key="1">
    <source>
        <dbReference type="ARBA" id="ARBA00023159"/>
    </source>
</evidence>
<dbReference type="Pfam" id="PF02599">
    <property type="entry name" value="CsrA"/>
    <property type="match status" value="1"/>
</dbReference>
<dbReference type="GO" id="GO:0006402">
    <property type="term" value="P:mRNA catabolic process"/>
    <property type="evidence" value="ECO:0007669"/>
    <property type="project" value="InterPro"/>
</dbReference>
<keyword evidence="4" id="KW-1185">Reference proteome</keyword>
<dbReference type="InterPro" id="IPR036107">
    <property type="entry name" value="CsrA_sf"/>
</dbReference>
<dbReference type="InterPro" id="IPR003751">
    <property type="entry name" value="CsrA"/>
</dbReference>
<protein>
    <submittedName>
        <fullName evidence="3">Carbon storage regulator CsrA</fullName>
    </submittedName>
</protein>
<sequence length="71" mass="8008">MLVLELESGGAVRIGDDIIIWVARDSRGQAKLFISAPREVPIRRTELVPHKATKTGLTQRPDQYSISHTRR</sequence>
<evidence type="ECO:0000313" key="4">
    <source>
        <dbReference type="Proteomes" id="UP000252707"/>
    </source>
</evidence>
<proteinExistence type="predicted"/>
<accession>A0A369C2G0</accession>
<reference evidence="3 4" key="1">
    <citation type="submission" date="2018-07" db="EMBL/GenBank/DDBJ databases">
        <title>Genomic Encyclopedia of Type Strains, Phase IV (KMG-IV): sequencing the most valuable type-strain genomes for metagenomic binning, comparative biology and taxonomic classification.</title>
        <authorList>
            <person name="Goeker M."/>
        </authorList>
    </citation>
    <scope>NUCLEOTIDE SEQUENCE [LARGE SCALE GENOMIC DNA]</scope>
    <source>
        <strain evidence="3 4">DSM 26407</strain>
    </source>
</reference>
<feature type="compositionally biased region" description="Polar residues" evidence="2">
    <location>
        <begin position="55"/>
        <end position="71"/>
    </location>
</feature>
<dbReference type="AlphaFoldDB" id="A0A369C2G0"/>
<feature type="region of interest" description="Disordered" evidence="2">
    <location>
        <begin position="45"/>
        <end position="71"/>
    </location>
</feature>
<dbReference type="Gene3D" id="2.60.40.4380">
    <property type="entry name" value="Translational regulator CsrA"/>
    <property type="match status" value="1"/>
</dbReference>
<dbReference type="GO" id="GO:0003723">
    <property type="term" value="F:RNA binding"/>
    <property type="evidence" value="ECO:0007669"/>
    <property type="project" value="InterPro"/>
</dbReference>
<dbReference type="GO" id="GO:0006109">
    <property type="term" value="P:regulation of carbohydrate metabolic process"/>
    <property type="evidence" value="ECO:0007669"/>
    <property type="project" value="InterPro"/>
</dbReference>
<dbReference type="EMBL" id="QPJY01000008">
    <property type="protein sequence ID" value="RCX27973.1"/>
    <property type="molecule type" value="Genomic_DNA"/>
</dbReference>
<dbReference type="RefSeq" id="WP_170142169.1">
    <property type="nucleotide sequence ID" value="NZ_QPJY01000008.1"/>
</dbReference>
<evidence type="ECO:0000313" key="3">
    <source>
        <dbReference type="EMBL" id="RCX27973.1"/>
    </source>
</evidence>
<evidence type="ECO:0000256" key="2">
    <source>
        <dbReference type="SAM" id="MobiDB-lite"/>
    </source>
</evidence>
<gene>
    <name evidence="3" type="ORF">DFQ59_1081</name>
</gene>
<dbReference type="Proteomes" id="UP000252707">
    <property type="component" value="Unassembled WGS sequence"/>
</dbReference>